<dbReference type="Pfam" id="PF07494">
    <property type="entry name" value="Reg_prop"/>
    <property type="match status" value="7"/>
</dbReference>
<evidence type="ECO:0000256" key="6">
    <source>
        <dbReference type="ARBA" id="ARBA00022777"/>
    </source>
</evidence>
<dbReference type="SUPFAM" id="SSF55874">
    <property type="entry name" value="ATPase domain of HSP90 chaperone/DNA topoisomerase II/histidine kinase"/>
    <property type="match status" value="1"/>
</dbReference>
<dbReference type="CDD" id="cd00146">
    <property type="entry name" value="PKD"/>
    <property type="match status" value="1"/>
</dbReference>
<dbReference type="Gene3D" id="1.10.287.130">
    <property type="match status" value="1"/>
</dbReference>
<dbReference type="FunFam" id="3.30.565.10:FF:000037">
    <property type="entry name" value="Hybrid sensor histidine kinase/response regulator"/>
    <property type="match status" value="1"/>
</dbReference>
<evidence type="ECO:0000256" key="11">
    <source>
        <dbReference type="ARBA" id="ARBA00023163"/>
    </source>
</evidence>
<dbReference type="EC" id="2.7.13.3" evidence="2"/>
<keyword evidence="4" id="KW-0808">Transferase</keyword>
<evidence type="ECO:0000256" key="2">
    <source>
        <dbReference type="ARBA" id="ARBA00012438"/>
    </source>
</evidence>
<dbReference type="SUPFAM" id="SSF46689">
    <property type="entry name" value="Homeodomain-like"/>
    <property type="match status" value="1"/>
</dbReference>
<keyword evidence="3 12" id="KW-0597">Phosphoprotein</keyword>
<evidence type="ECO:0000259" key="13">
    <source>
        <dbReference type="PROSITE" id="PS01124"/>
    </source>
</evidence>
<dbReference type="InterPro" id="IPR036097">
    <property type="entry name" value="HisK_dim/P_sf"/>
</dbReference>
<dbReference type="GO" id="GO:0043565">
    <property type="term" value="F:sequence-specific DNA binding"/>
    <property type="evidence" value="ECO:0007669"/>
    <property type="project" value="InterPro"/>
</dbReference>
<dbReference type="FunFam" id="3.40.50.2300:FF:000138">
    <property type="entry name" value="Two-component system sensor histidine kinase/response regulator"/>
    <property type="match status" value="1"/>
</dbReference>
<dbReference type="eggNOG" id="COG2205">
    <property type="taxonomic scope" value="Bacteria"/>
</dbReference>
<reference evidence="16 17" key="1">
    <citation type="journal article" date="2012" name="Front. Microbiol.">
        <title>Complete genome of Ignavibacterium album, a metabolically versatile, flagellated, facultative anaerobe from the phylum Chlorobi.</title>
        <authorList>
            <person name="Liu Z."/>
            <person name="Frigaard N.-U."/>
            <person name="Vogl K."/>
            <person name="Iino T."/>
            <person name="Ohkuma M."/>
            <person name="Overmann J."/>
            <person name="Bryant D.A."/>
        </authorList>
    </citation>
    <scope>NUCLEOTIDE SEQUENCE [LARGE SCALE GENOMIC DNA]</scope>
    <source>
        <strain evidence="17">DSM 19864 / JCM 16511 / NBRC 101810 / Mat9-16</strain>
    </source>
</reference>
<dbReference type="GO" id="GO:0005524">
    <property type="term" value="F:ATP binding"/>
    <property type="evidence" value="ECO:0007669"/>
    <property type="project" value="UniProtKB-KW"/>
</dbReference>
<dbReference type="Pfam" id="PF00512">
    <property type="entry name" value="HisKA"/>
    <property type="match status" value="1"/>
</dbReference>
<dbReference type="FunFam" id="2.60.40.10:FF:000791">
    <property type="entry name" value="Two-component system sensor histidine kinase/response regulator"/>
    <property type="match status" value="1"/>
</dbReference>
<dbReference type="SUPFAM" id="SSF47384">
    <property type="entry name" value="Homodimeric domain of signal transducing histidine kinase"/>
    <property type="match status" value="1"/>
</dbReference>
<dbReference type="SUPFAM" id="SSF63829">
    <property type="entry name" value="Calcium-dependent phosphotriesterase"/>
    <property type="match status" value="2"/>
</dbReference>
<evidence type="ECO:0000256" key="10">
    <source>
        <dbReference type="ARBA" id="ARBA00023125"/>
    </source>
</evidence>
<dbReference type="InterPro" id="IPR003661">
    <property type="entry name" value="HisK_dim/P_dom"/>
</dbReference>
<evidence type="ECO:0000256" key="5">
    <source>
        <dbReference type="ARBA" id="ARBA00022741"/>
    </source>
</evidence>
<dbReference type="SMART" id="SM00388">
    <property type="entry name" value="HisKA"/>
    <property type="match status" value="1"/>
</dbReference>
<evidence type="ECO:0000256" key="7">
    <source>
        <dbReference type="ARBA" id="ARBA00022840"/>
    </source>
</evidence>
<dbReference type="KEGG" id="ial:IALB_2319"/>
<dbReference type="Gene3D" id="2.130.10.10">
    <property type="entry name" value="YVTN repeat-like/Quinoprotein amine dehydrogenase"/>
    <property type="match status" value="2"/>
</dbReference>
<dbReference type="PRINTS" id="PR00344">
    <property type="entry name" value="BCTRLSENSOR"/>
</dbReference>
<dbReference type="PROSITE" id="PS50109">
    <property type="entry name" value="HIS_KIN"/>
    <property type="match status" value="1"/>
</dbReference>
<dbReference type="Gene3D" id="3.40.50.2300">
    <property type="match status" value="1"/>
</dbReference>
<protein>
    <recommendedName>
        <fullName evidence="2">histidine kinase</fullName>
        <ecNumber evidence="2">2.7.13.3</ecNumber>
    </recommendedName>
</protein>
<evidence type="ECO:0000313" key="16">
    <source>
        <dbReference type="EMBL" id="AFH50022.1"/>
    </source>
</evidence>
<evidence type="ECO:0000256" key="8">
    <source>
        <dbReference type="ARBA" id="ARBA00023012"/>
    </source>
</evidence>
<evidence type="ECO:0000259" key="14">
    <source>
        <dbReference type="PROSITE" id="PS50109"/>
    </source>
</evidence>
<dbReference type="Pfam" id="PF00072">
    <property type="entry name" value="Response_reg"/>
    <property type="match status" value="1"/>
</dbReference>
<name>I0AM15_IGNAJ</name>
<accession>I0AM15</accession>
<dbReference type="STRING" id="945713.IALB_2319"/>
<dbReference type="InterPro" id="IPR003594">
    <property type="entry name" value="HATPase_dom"/>
</dbReference>
<dbReference type="OrthoDB" id="9809670at2"/>
<dbReference type="InterPro" id="IPR004358">
    <property type="entry name" value="Sig_transdc_His_kin-like_C"/>
</dbReference>
<dbReference type="Pfam" id="PF02518">
    <property type="entry name" value="HATPase_c"/>
    <property type="match status" value="1"/>
</dbReference>
<dbReference type="RefSeq" id="WP_014561171.1">
    <property type="nucleotide sequence ID" value="NC_017464.1"/>
</dbReference>
<comment type="catalytic activity">
    <reaction evidence="1">
        <text>ATP + protein L-histidine = ADP + protein N-phospho-L-histidine.</text>
        <dbReference type="EC" id="2.7.13.3"/>
    </reaction>
</comment>
<evidence type="ECO:0000256" key="3">
    <source>
        <dbReference type="ARBA" id="ARBA00022553"/>
    </source>
</evidence>
<dbReference type="GO" id="GO:0000155">
    <property type="term" value="F:phosphorelay sensor kinase activity"/>
    <property type="evidence" value="ECO:0007669"/>
    <property type="project" value="InterPro"/>
</dbReference>
<keyword evidence="11" id="KW-0804">Transcription</keyword>
<dbReference type="InterPro" id="IPR011123">
    <property type="entry name" value="Y_Y_Y"/>
</dbReference>
<dbReference type="InterPro" id="IPR011006">
    <property type="entry name" value="CheY-like_superfamily"/>
</dbReference>
<feature type="domain" description="HTH araC/xylS-type" evidence="13">
    <location>
        <begin position="1274"/>
        <end position="1373"/>
    </location>
</feature>
<dbReference type="PROSITE" id="PS01124">
    <property type="entry name" value="HTH_ARAC_FAMILY_2"/>
    <property type="match status" value="1"/>
</dbReference>
<dbReference type="PANTHER" id="PTHR43547">
    <property type="entry name" value="TWO-COMPONENT HISTIDINE KINASE"/>
    <property type="match status" value="1"/>
</dbReference>
<dbReference type="InterPro" id="IPR011110">
    <property type="entry name" value="Reg_prop"/>
</dbReference>
<dbReference type="SMART" id="SM00448">
    <property type="entry name" value="REC"/>
    <property type="match status" value="1"/>
</dbReference>
<dbReference type="SUPFAM" id="SSF52172">
    <property type="entry name" value="CheY-like"/>
    <property type="match status" value="1"/>
</dbReference>
<dbReference type="Pfam" id="PF12833">
    <property type="entry name" value="HTH_18"/>
    <property type="match status" value="1"/>
</dbReference>
<dbReference type="PANTHER" id="PTHR43547:SF2">
    <property type="entry name" value="HYBRID SIGNAL TRANSDUCTION HISTIDINE KINASE C"/>
    <property type="match status" value="1"/>
</dbReference>
<dbReference type="InterPro" id="IPR036890">
    <property type="entry name" value="HATPase_C_sf"/>
</dbReference>
<evidence type="ECO:0000256" key="1">
    <source>
        <dbReference type="ARBA" id="ARBA00000085"/>
    </source>
</evidence>
<gene>
    <name evidence="16" type="ordered locus">IALB_2319</name>
</gene>
<organism evidence="16 17">
    <name type="scientific">Ignavibacterium album (strain DSM 19864 / JCM 16511 / NBRC 101810 / Mat9-16)</name>
    <dbReference type="NCBI Taxonomy" id="945713"/>
    <lineage>
        <taxon>Bacteria</taxon>
        <taxon>Pseudomonadati</taxon>
        <taxon>Ignavibacteriota</taxon>
        <taxon>Ignavibacteria</taxon>
        <taxon>Ignavibacteriales</taxon>
        <taxon>Ignavibacteriaceae</taxon>
        <taxon>Ignavibacterium</taxon>
    </lineage>
</organism>
<dbReference type="Gene3D" id="1.10.10.60">
    <property type="entry name" value="Homeodomain-like"/>
    <property type="match status" value="1"/>
</dbReference>
<dbReference type="PROSITE" id="PS00041">
    <property type="entry name" value="HTH_ARAC_FAMILY_1"/>
    <property type="match status" value="1"/>
</dbReference>
<keyword evidence="5" id="KW-0547">Nucleotide-binding</keyword>
<evidence type="ECO:0000256" key="9">
    <source>
        <dbReference type="ARBA" id="ARBA00023015"/>
    </source>
</evidence>
<evidence type="ECO:0000256" key="12">
    <source>
        <dbReference type="PROSITE-ProRule" id="PRU00169"/>
    </source>
</evidence>
<evidence type="ECO:0000313" key="17">
    <source>
        <dbReference type="Proteomes" id="UP000007394"/>
    </source>
</evidence>
<keyword evidence="7" id="KW-0067">ATP-binding</keyword>
<dbReference type="InterPro" id="IPR018062">
    <property type="entry name" value="HTH_AraC-typ_CS"/>
</dbReference>
<keyword evidence="10" id="KW-0238">DNA-binding</keyword>
<dbReference type="FunFam" id="1.10.287.130:FF:000001">
    <property type="entry name" value="Two-component sensor histidine kinase"/>
    <property type="match status" value="1"/>
</dbReference>
<evidence type="ECO:0000259" key="15">
    <source>
        <dbReference type="PROSITE" id="PS50110"/>
    </source>
</evidence>
<keyword evidence="9" id="KW-0805">Transcription regulation</keyword>
<dbReference type="Gene3D" id="3.30.565.10">
    <property type="entry name" value="Histidine kinase-like ATPase, C-terminal domain"/>
    <property type="match status" value="1"/>
</dbReference>
<dbReference type="GO" id="GO:0003700">
    <property type="term" value="F:DNA-binding transcription factor activity"/>
    <property type="evidence" value="ECO:0007669"/>
    <property type="project" value="InterPro"/>
</dbReference>
<keyword evidence="8" id="KW-0902">Two-component regulatory system</keyword>
<keyword evidence="17" id="KW-1185">Reference proteome</keyword>
<dbReference type="InterPro" id="IPR018060">
    <property type="entry name" value="HTH_AraC"/>
</dbReference>
<dbReference type="Pfam" id="PF07495">
    <property type="entry name" value="Y_Y_Y"/>
    <property type="match status" value="1"/>
</dbReference>
<dbReference type="InterPro" id="IPR001789">
    <property type="entry name" value="Sig_transdc_resp-reg_receiver"/>
</dbReference>
<dbReference type="SMART" id="SM00342">
    <property type="entry name" value="HTH_ARAC"/>
    <property type="match status" value="1"/>
</dbReference>
<dbReference type="eggNOG" id="COG0745">
    <property type="taxonomic scope" value="Bacteria"/>
</dbReference>
<dbReference type="Gene3D" id="2.60.40.10">
    <property type="entry name" value="Immunoglobulins"/>
    <property type="match status" value="1"/>
</dbReference>
<dbReference type="EMBL" id="CP003418">
    <property type="protein sequence ID" value="AFH50022.1"/>
    <property type="molecule type" value="Genomic_DNA"/>
</dbReference>
<dbReference type="CDD" id="cd00082">
    <property type="entry name" value="HisKA"/>
    <property type="match status" value="1"/>
</dbReference>
<dbReference type="eggNOG" id="COG3292">
    <property type="taxonomic scope" value="Bacteria"/>
</dbReference>
<feature type="domain" description="Histidine kinase" evidence="14">
    <location>
        <begin position="864"/>
        <end position="1084"/>
    </location>
</feature>
<evidence type="ECO:0000256" key="4">
    <source>
        <dbReference type="ARBA" id="ARBA00022679"/>
    </source>
</evidence>
<sequence length="1377" mass="158486">MFGKALLFLILFAFVIRAQSVEFRNYTVQDGLSNSKVNCVLQDRNGFIWFGTEDGLNRFDGYEFKVFKPSSEKNNFISRDIWSIYEDSDGNLWMGTKSGDVNKLDLSTRKFTNWKIEEITANDNSVTTILVDKKKNVWVGTYQQGLFKFDQNGKKLEHWDYNPENPIGLSNNFITSILEDKNGIIWISSYYGLNELDPEKPQKGFKKYFAGKNSINNNLIWELRLSKTDDDKLWICNAGGLNFIDVNSKNISSINIPEEKSIQFSGSVGDIAESIENDKEILYIGTYGGIVRYDLNSGKYIRYTQQKDNPKGIVSNQINQLILDNSGVLWLATENGISSISVRYNFLLPTNLSSQTKLKVFNKDIKAITKYDKENVLIGTESGLFKLNLKEFNESEITKLSGLNIWSLYKDNDDNLWVGTYGQGLFNFNFKTNALKKIRIEYPLFKTLAYNYIKDIKKDKDGNLLIATWGGGLVNLINPYSEKYQIKFWRSNKNNPEALSFNDVWSVLVDKNGRVWLGTYGGGLNYFDESKNRFLSLNVSNSKNHLKSNSILSIYESTLPDDEKNDLTTIWICTDQGLTKLVLKNDTEFKSISELIVSSGLYNIDNGLSSEIVKSIVQDKHGNLWAATSNGIFVYDKTSDRFNRISYLYERRLNDYNSGASLSFNDEYFLFGANDGLKIFPAKNISESDFKPKIIISDFQIFNKSVFDDPERFAELYSSGEFVLPYTQNVFSFTFSATDYNNPTSIKYAYMMKGFDKDWNYTNARRFVTYTNLNPGKYEFLVKATNSDGVWNNEPTVLKVSINPPWWRSPWAYASYILIFIGGILAIRRLELNKAKLLNEIRMKDFEAEKIREVEAMKSRFFANISHELRTPLMLIKGPLDELLKKNTPSNLNELIQLASKSSDKLKTLIDQLLELTQLDSAKIPVKASFGEIVGFSKNIFCSFKSLAEQKNIELVFDSDEEKLFAWFDKDILEKTLNNLIANAYKFTNANGKIGLRIMKVDNSQKPYVKVSVWDNGIGIDEKEIDKIFDRFHQATDSHKKNYSGFGIGLSLIKEFVDLHKWNIEVKSKKGEGSEFTLTIPLYDYLDETQKLKEEKVDDKSDYREEIKSEQLIESTEKSEQTRAKPTIMIVEDSEDVRFFLSSLLKDEYNLILAENGRDAIEKSIEQLPDLILSDIMMPEMDGLEFCRKIKSDWKTGHIPIILLTARITIDDKVEGLELGADDYITKPFNTKELRVRIKNLLEQRRKLKERYSTTEEPIADEYKFSPEENEFIQTAIRIVEDNIANSDFDTEKFAEKMYLSRSQLHRKLNQLTNESPGEFIRTIRLKYAAKLLSQKNFNITQIALEVGFNSPSHFTKAFKQFFDCTPKEFIQRNSIS</sequence>
<dbReference type="InterPro" id="IPR009057">
    <property type="entry name" value="Homeodomain-like_sf"/>
</dbReference>
<dbReference type="SMART" id="SM00387">
    <property type="entry name" value="HATPase_c"/>
    <property type="match status" value="1"/>
</dbReference>
<keyword evidence="6 16" id="KW-0418">Kinase</keyword>
<feature type="domain" description="Response regulatory" evidence="15">
    <location>
        <begin position="1127"/>
        <end position="1242"/>
    </location>
</feature>
<feature type="modified residue" description="4-aspartylphosphate" evidence="12">
    <location>
        <position position="1175"/>
    </location>
</feature>
<dbReference type="HOGENOM" id="CLU_000445_28_1_10"/>
<dbReference type="InterPro" id="IPR013783">
    <property type="entry name" value="Ig-like_fold"/>
</dbReference>
<dbReference type="Proteomes" id="UP000007394">
    <property type="component" value="Chromosome"/>
</dbReference>
<dbReference type="PROSITE" id="PS50110">
    <property type="entry name" value="RESPONSE_REGULATORY"/>
    <property type="match status" value="1"/>
</dbReference>
<dbReference type="PATRIC" id="fig|945713.3.peg.2327"/>
<proteinExistence type="predicted"/>
<dbReference type="InterPro" id="IPR005467">
    <property type="entry name" value="His_kinase_dom"/>
</dbReference>
<dbReference type="InterPro" id="IPR015943">
    <property type="entry name" value="WD40/YVTN_repeat-like_dom_sf"/>
</dbReference>